<proteinExistence type="predicted"/>
<protein>
    <submittedName>
        <fullName evidence="2">YppG family protein</fullName>
    </submittedName>
</protein>
<dbReference type="EMBL" id="JBHTKL010000002">
    <property type="protein sequence ID" value="MFD1019312.1"/>
    <property type="molecule type" value="Genomic_DNA"/>
</dbReference>
<evidence type="ECO:0000313" key="3">
    <source>
        <dbReference type="Proteomes" id="UP001596990"/>
    </source>
</evidence>
<dbReference type="InterPro" id="IPR025555">
    <property type="entry name" value="YppG"/>
</dbReference>
<keyword evidence="3" id="KW-1185">Reference proteome</keyword>
<reference evidence="3" key="1">
    <citation type="journal article" date="2019" name="Int. J. Syst. Evol. Microbiol.">
        <title>The Global Catalogue of Microorganisms (GCM) 10K type strain sequencing project: providing services to taxonomists for standard genome sequencing and annotation.</title>
        <authorList>
            <consortium name="The Broad Institute Genomics Platform"/>
            <consortium name="The Broad Institute Genome Sequencing Center for Infectious Disease"/>
            <person name="Wu L."/>
            <person name="Ma J."/>
        </authorList>
    </citation>
    <scope>NUCLEOTIDE SEQUENCE [LARGE SCALE GENOMIC DNA]</scope>
    <source>
        <strain evidence="3">CCUG 56607</strain>
    </source>
</reference>
<evidence type="ECO:0000256" key="1">
    <source>
        <dbReference type="SAM" id="MobiDB-lite"/>
    </source>
</evidence>
<comment type="caution">
    <text evidence="2">The sequence shown here is derived from an EMBL/GenBank/DDBJ whole genome shotgun (WGS) entry which is preliminary data.</text>
</comment>
<dbReference type="Proteomes" id="UP001596990">
    <property type="component" value="Unassembled WGS sequence"/>
</dbReference>
<dbReference type="Pfam" id="PF14179">
    <property type="entry name" value="YppG"/>
    <property type="match status" value="1"/>
</dbReference>
<feature type="region of interest" description="Disordered" evidence="1">
    <location>
        <begin position="37"/>
        <end position="62"/>
    </location>
</feature>
<gene>
    <name evidence="2" type="ORF">ACFQ2J_08900</name>
</gene>
<name>A0ABW3KZN5_9BACI</name>
<accession>A0ABW3KZN5</accession>
<feature type="compositionally biased region" description="Polar residues" evidence="1">
    <location>
        <begin position="44"/>
        <end position="54"/>
    </location>
</feature>
<dbReference type="RefSeq" id="WP_386058949.1">
    <property type="nucleotide sequence ID" value="NZ_JBHTKL010000002.1"/>
</dbReference>
<organism evidence="2 3">
    <name type="scientific">Thalassobacillus hwangdonensis</name>
    <dbReference type="NCBI Taxonomy" id="546108"/>
    <lineage>
        <taxon>Bacteria</taxon>
        <taxon>Bacillati</taxon>
        <taxon>Bacillota</taxon>
        <taxon>Bacilli</taxon>
        <taxon>Bacillales</taxon>
        <taxon>Bacillaceae</taxon>
        <taxon>Thalassobacillus</taxon>
    </lineage>
</organism>
<sequence>MYPFDYRPEMPFNQNFPPFEQMQQPFFPQQPQQWEGMEWGMNPQVGNDFNTQQAPPNPPSTPFEIYAKPPYEPPQDAFGGYGQNQQFYGGAPKPGMLSMFQDKNGQLDMEKMMSTVGQMANTVNQLSPLMKGIGGLFKGFR</sequence>
<evidence type="ECO:0000313" key="2">
    <source>
        <dbReference type="EMBL" id="MFD1019312.1"/>
    </source>
</evidence>